<organism evidence="3 4">
    <name type="scientific">Mya arenaria</name>
    <name type="common">Soft-shell clam</name>
    <dbReference type="NCBI Taxonomy" id="6604"/>
    <lineage>
        <taxon>Eukaryota</taxon>
        <taxon>Metazoa</taxon>
        <taxon>Spiralia</taxon>
        <taxon>Lophotrochozoa</taxon>
        <taxon>Mollusca</taxon>
        <taxon>Bivalvia</taxon>
        <taxon>Autobranchia</taxon>
        <taxon>Heteroconchia</taxon>
        <taxon>Euheterodonta</taxon>
        <taxon>Imparidentia</taxon>
        <taxon>Neoheterodontei</taxon>
        <taxon>Myida</taxon>
        <taxon>Myoidea</taxon>
        <taxon>Myidae</taxon>
        <taxon>Mya</taxon>
    </lineage>
</organism>
<evidence type="ECO:0000313" key="4">
    <source>
        <dbReference type="Proteomes" id="UP001164746"/>
    </source>
</evidence>
<reference evidence="3" key="1">
    <citation type="submission" date="2022-11" db="EMBL/GenBank/DDBJ databases">
        <title>Centuries of genome instability and evolution in soft-shell clam transmissible cancer (bioRxiv).</title>
        <authorList>
            <person name="Hart S.F.M."/>
            <person name="Yonemitsu M.A."/>
            <person name="Giersch R.M."/>
            <person name="Beal B.F."/>
            <person name="Arriagada G."/>
            <person name="Davis B.W."/>
            <person name="Ostrander E.A."/>
            <person name="Goff S.P."/>
            <person name="Metzger M.J."/>
        </authorList>
    </citation>
    <scope>NUCLEOTIDE SEQUENCE</scope>
    <source>
        <strain evidence="3">MELC-2E11</strain>
        <tissue evidence="3">Siphon/mantle</tissue>
    </source>
</reference>
<dbReference type="Proteomes" id="UP001164746">
    <property type="component" value="Chromosome 2"/>
</dbReference>
<proteinExistence type="predicted"/>
<dbReference type="EMBL" id="CP111013">
    <property type="protein sequence ID" value="WAQ96992.1"/>
    <property type="molecule type" value="Genomic_DNA"/>
</dbReference>
<evidence type="ECO:0000313" key="3">
    <source>
        <dbReference type="EMBL" id="WAQ96992.1"/>
    </source>
</evidence>
<accession>A0ABY7DJW3</accession>
<evidence type="ECO:0000313" key="2">
    <source>
        <dbReference type="EMBL" id="WAQ96950.1"/>
    </source>
</evidence>
<protein>
    <submittedName>
        <fullName evidence="3">Uncharacterized protein</fullName>
    </submittedName>
</protein>
<sequence>MGALTEEGFQVTTNRVGLKDACDLFAGRERLWSTSFARLMNAAGQKAAVREVLDACAKKLPGNRSSLTGTNAPVSRAPRK</sequence>
<gene>
    <name evidence="2" type="ORF">MAR_029640</name>
    <name evidence="3" type="ORF">MAR_029682</name>
</gene>
<evidence type="ECO:0000256" key="1">
    <source>
        <dbReference type="SAM" id="MobiDB-lite"/>
    </source>
</evidence>
<dbReference type="EMBL" id="CP111013">
    <property type="protein sequence ID" value="WAQ96950.1"/>
    <property type="molecule type" value="Genomic_DNA"/>
</dbReference>
<feature type="region of interest" description="Disordered" evidence="1">
    <location>
        <begin position="61"/>
        <end position="80"/>
    </location>
</feature>
<feature type="compositionally biased region" description="Polar residues" evidence="1">
    <location>
        <begin position="63"/>
        <end position="73"/>
    </location>
</feature>
<keyword evidence="4" id="KW-1185">Reference proteome</keyword>
<name>A0ABY7DJW3_MYAAR</name>